<sequence length="44" mass="5198">MIVINKETDLCLLFSGTKITDFSFIPMKVIHWNRFMCMFVKVSL</sequence>
<accession>A0A975GIN5</accession>
<evidence type="ECO:0000313" key="1">
    <source>
        <dbReference type="EMBL" id="QTA82544.1"/>
    </source>
</evidence>
<name>A0A975GIN5_9BACT</name>
<evidence type="ECO:0000313" key="2">
    <source>
        <dbReference type="Proteomes" id="UP000663720"/>
    </source>
</evidence>
<dbReference type="AlphaFoldDB" id="A0A975GIN5"/>
<dbReference type="Proteomes" id="UP000663720">
    <property type="component" value="Chromosome"/>
</dbReference>
<protein>
    <submittedName>
        <fullName evidence="1">Uncharacterized protein</fullName>
    </submittedName>
</protein>
<dbReference type="KEGG" id="dli:dnl_49210"/>
<reference evidence="1" key="1">
    <citation type="journal article" date="2021" name="Microb. Physiol.">
        <title>Proteogenomic Insights into the Physiology of Marine, Sulfate-Reducing, Filamentous Desulfonema limicola and Desulfonema magnum.</title>
        <authorList>
            <person name="Schnaars V."/>
            <person name="Wohlbrand L."/>
            <person name="Scheve S."/>
            <person name="Hinrichs C."/>
            <person name="Reinhardt R."/>
            <person name="Rabus R."/>
        </authorList>
    </citation>
    <scope>NUCLEOTIDE SEQUENCE</scope>
    <source>
        <strain evidence="1">5ac10</strain>
    </source>
</reference>
<dbReference type="EMBL" id="CP061799">
    <property type="protein sequence ID" value="QTA82544.1"/>
    <property type="molecule type" value="Genomic_DNA"/>
</dbReference>
<proteinExistence type="predicted"/>
<keyword evidence="2" id="KW-1185">Reference proteome</keyword>
<organism evidence="1 2">
    <name type="scientific">Desulfonema limicola</name>
    <dbReference type="NCBI Taxonomy" id="45656"/>
    <lineage>
        <taxon>Bacteria</taxon>
        <taxon>Pseudomonadati</taxon>
        <taxon>Thermodesulfobacteriota</taxon>
        <taxon>Desulfobacteria</taxon>
        <taxon>Desulfobacterales</taxon>
        <taxon>Desulfococcaceae</taxon>
        <taxon>Desulfonema</taxon>
    </lineage>
</organism>
<gene>
    <name evidence="1" type="ORF">dnl_49210</name>
</gene>